<gene>
    <name evidence="9" type="ORF">FHR82_008482</name>
</gene>
<keyword evidence="4 7" id="KW-0812">Transmembrane</keyword>
<evidence type="ECO:0000256" key="4">
    <source>
        <dbReference type="ARBA" id="ARBA00022692"/>
    </source>
</evidence>
<keyword evidence="5 7" id="KW-1133">Transmembrane helix</keyword>
<dbReference type="InterPro" id="IPR050171">
    <property type="entry name" value="MFS_Transporters"/>
</dbReference>
<feature type="transmembrane region" description="Helical" evidence="7">
    <location>
        <begin position="304"/>
        <end position="323"/>
    </location>
</feature>
<dbReference type="PANTHER" id="PTHR23517:SF2">
    <property type="entry name" value="MULTIDRUG RESISTANCE PROTEIN MDTH"/>
    <property type="match status" value="1"/>
</dbReference>
<dbReference type="Pfam" id="PF07690">
    <property type="entry name" value="MFS_1"/>
    <property type="match status" value="1"/>
</dbReference>
<feature type="transmembrane region" description="Helical" evidence="7">
    <location>
        <begin position="15"/>
        <end position="37"/>
    </location>
</feature>
<keyword evidence="3" id="KW-1003">Cell membrane</keyword>
<dbReference type="InterPro" id="IPR020846">
    <property type="entry name" value="MFS_dom"/>
</dbReference>
<evidence type="ECO:0000256" key="3">
    <source>
        <dbReference type="ARBA" id="ARBA00022475"/>
    </source>
</evidence>
<comment type="caution">
    <text evidence="9">The sequence shown here is derived from an EMBL/GenBank/DDBJ whole genome shotgun (WGS) entry which is preliminary data.</text>
</comment>
<dbReference type="PANTHER" id="PTHR23517">
    <property type="entry name" value="RESISTANCE PROTEIN MDTM, PUTATIVE-RELATED-RELATED"/>
    <property type="match status" value="1"/>
</dbReference>
<keyword evidence="6 7" id="KW-0472">Membrane</keyword>
<protein>
    <submittedName>
        <fullName evidence="9">MFS family permease</fullName>
    </submittedName>
</protein>
<feature type="transmembrane region" description="Helical" evidence="7">
    <location>
        <begin position="49"/>
        <end position="70"/>
    </location>
</feature>
<dbReference type="AlphaFoldDB" id="A0A7W7VJ60"/>
<proteinExistence type="predicted"/>
<evidence type="ECO:0000256" key="2">
    <source>
        <dbReference type="ARBA" id="ARBA00022448"/>
    </source>
</evidence>
<feature type="transmembrane region" description="Helical" evidence="7">
    <location>
        <begin position="344"/>
        <end position="367"/>
    </location>
</feature>
<name>A0A7W7VJ60_9PSEU</name>
<dbReference type="Gene3D" id="1.20.1250.20">
    <property type="entry name" value="MFS general substrate transporter like domains"/>
    <property type="match status" value="1"/>
</dbReference>
<dbReference type="SUPFAM" id="SSF103473">
    <property type="entry name" value="MFS general substrate transporter"/>
    <property type="match status" value="1"/>
</dbReference>
<feature type="domain" description="Major facilitator superfamily (MFS) profile" evidence="8">
    <location>
        <begin position="11"/>
        <end position="414"/>
    </location>
</feature>
<feature type="transmembrane region" description="Helical" evidence="7">
    <location>
        <begin position="277"/>
        <end position="298"/>
    </location>
</feature>
<dbReference type="GO" id="GO:0022857">
    <property type="term" value="F:transmembrane transporter activity"/>
    <property type="evidence" value="ECO:0007669"/>
    <property type="project" value="InterPro"/>
</dbReference>
<evidence type="ECO:0000256" key="5">
    <source>
        <dbReference type="ARBA" id="ARBA00022989"/>
    </source>
</evidence>
<accession>A0A7W7VJ60</accession>
<dbReference type="PROSITE" id="PS50850">
    <property type="entry name" value="MFS"/>
    <property type="match status" value="1"/>
</dbReference>
<dbReference type="Proteomes" id="UP000520767">
    <property type="component" value="Unassembled WGS sequence"/>
</dbReference>
<feature type="transmembrane region" description="Helical" evidence="7">
    <location>
        <begin position="90"/>
        <end position="115"/>
    </location>
</feature>
<evidence type="ECO:0000256" key="1">
    <source>
        <dbReference type="ARBA" id="ARBA00004651"/>
    </source>
</evidence>
<feature type="transmembrane region" description="Helical" evidence="7">
    <location>
        <begin position="136"/>
        <end position="161"/>
    </location>
</feature>
<keyword evidence="10" id="KW-1185">Reference proteome</keyword>
<reference evidence="9 10" key="1">
    <citation type="submission" date="2020-08" db="EMBL/GenBank/DDBJ databases">
        <title>Genomic Encyclopedia of Type Strains, Phase III (KMG-III): the genomes of soil and plant-associated and newly described type strains.</title>
        <authorList>
            <person name="Whitman W."/>
        </authorList>
    </citation>
    <scope>NUCLEOTIDE SEQUENCE [LARGE SCALE GENOMIC DNA]</scope>
    <source>
        <strain evidence="9 10">CECT 8960</strain>
    </source>
</reference>
<evidence type="ECO:0000256" key="6">
    <source>
        <dbReference type="ARBA" id="ARBA00023136"/>
    </source>
</evidence>
<evidence type="ECO:0000256" key="7">
    <source>
        <dbReference type="SAM" id="Phobius"/>
    </source>
</evidence>
<feature type="transmembrane region" description="Helical" evidence="7">
    <location>
        <begin position="244"/>
        <end position="265"/>
    </location>
</feature>
<dbReference type="GO" id="GO:0005886">
    <property type="term" value="C:plasma membrane"/>
    <property type="evidence" value="ECO:0007669"/>
    <property type="project" value="UniProtKB-SubCell"/>
</dbReference>
<dbReference type="InterPro" id="IPR036259">
    <property type="entry name" value="MFS_trans_sf"/>
</dbReference>
<feature type="transmembrane region" description="Helical" evidence="7">
    <location>
        <begin position="373"/>
        <end position="393"/>
    </location>
</feature>
<feature type="transmembrane region" description="Helical" evidence="7">
    <location>
        <begin position="167"/>
        <end position="192"/>
    </location>
</feature>
<organism evidence="9 10">
    <name type="scientific">Actinophytocola algeriensis</name>
    <dbReference type="NCBI Taxonomy" id="1768010"/>
    <lineage>
        <taxon>Bacteria</taxon>
        <taxon>Bacillati</taxon>
        <taxon>Actinomycetota</taxon>
        <taxon>Actinomycetes</taxon>
        <taxon>Pseudonocardiales</taxon>
        <taxon>Pseudonocardiaceae</taxon>
    </lineage>
</organism>
<feature type="transmembrane region" description="Helical" evidence="7">
    <location>
        <begin position="213"/>
        <end position="238"/>
    </location>
</feature>
<dbReference type="InterPro" id="IPR011701">
    <property type="entry name" value="MFS"/>
</dbReference>
<evidence type="ECO:0000259" key="8">
    <source>
        <dbReference type="PROSITE" id="PS50850"/>
    </source>
</evidence>
<sequence length="414" mass="43240">MRIPWLGLPARSGRLVLVGLIDSTGTGLFIAGAAVFYTQGAGLSIAQVGIGLTVAGLCGLLALTPLGMLADRIGPRPAAVLLHFWRAAGFVAFAFVHDFVTFLVVACVVGIPARAVDPVNQMFVDRHIGKEQRTRVMAAFRVVANVGFTLGALLATVIIAIGTRPAFVAIVLGDALTFVLAGILLTRVPLLADHTPARPTVRGWPTSLRQGRFLAVAALHAVFVLHIPLLSIGIPLWATQHTTAPALIVGPLIVLNTILVILFQVRCSRGTETRAGGIRALRLASVSLAGCAAVVAFAGETGTVLTVVLLAAGMVLLTFGELFQVAGGVSVSYDLAPRDRQGEYLAVFSLGTAAMYMVGPVLVTIGIVERGPVGWLALAAVFLAAGFFVRPAVEAAAAQIEQTHPRVEEPEHVG</sequence>
<comment type="subcellular location">
    <subcellularLocation>
        <location evidence="1">Cell membrane</location>
        <topology evidence="1">Multi-pass membrane protein</topology>
    </subcellularLocation>
</comment>
<evidence type="ECO:0000313" key="9">
    <source>
        <dbReference type="EMBL" id="MBB4912211.1"/>
    </source>
</evidence>
<dbReference type="RefSeq" id="WP_184816218.1">
    <property type="nucleotide sequence ID" value="NZ_JACHJQ010000012.1"/>
</dbReference>
<evidence type="ECO:0000313" key="10">
    <source>
        <dbReference type="Proteomes" id="UP000520767"/>
    </source>
</evidence>
<keyword evidence="2" id="KW-0813">Transport</keyword>
<dbReference type="EMBL" id="JACHJQ010000012">
    <property type="protein sequence ID" value="MBB4912211.1"/>
    <property type="molecule type" value="Genomic_DNA"/>
</dbReference>